<evidence type="ECO:0000256" key="2">
    <source>
        <dbReference type="ARBA" id="ARBA00023002"/>
    </source>
</evidence>
<dbReference type="EMBL" id="JACGWZ010000009">
    <property type="protein sequence ID" value="MBA8827702.1"/>
    <property type="molecule type" value="Genomic_DNA"/>
</dbReference>
<name>A0A839E0H7_9PSEU</name>
<accession>A0A839E0H7</accession>
<evidence type="ECO:0000256" key="3">
    <source>
        <dbReference type="ARBA" id="ARBA00023027"/>
    </source>
</evidence>
<dbReference type="SUPFAM" id="SSF53720">
    <property type="entry name" value="ALDH-like"/>
    <property type="match status" value="1"/>
</dbReference>
<feature type="domain" description="Aldehyde dehydrogenase" evidence="4">
    <location>
        <begin position="16"/>
        <end position="474"/>
    </location>
</feature>
<sequence length="485" mass="50423">MTQHRELFIGAESVPGASGTTEDVNPYTGEVFATVAAASSADATRAVDAASSAFEEWSRSGALTRRKVFLAAADVLERRTEEAVELMRDEVGAAAPWARFNVALAANVFREAAATVTSPRGEVLSSDAPGELGFALRQPAGVVAAFAPWNAPLILGARSLAVPLAVGNTVVLKPSEDAPVTAGLFFAEVLTEAGLPSGALNVVTNAREDAATVGNTLIADPRVRRVNFTGSTEVGRSVGVEAARHLKPAVLELGGKNSVIVLDDADLDYAVDAVTFGAFMNAGQICMSADRVLVPRGMREEFARRFAAKVAGLKQGDPAESDTVVGPLIDSSSAERVACLVDDAVSKGAVLHTGGGGPKGACYPPTVLSGVDTDQRLYSEEIFGPVSTVLGYADVEEAIAVANDTPYGLSAGVITESTGRGWAVARRLNTGVVHVNDQTVGDEPQAPFGGVGDSGYGHFGGRNGVESFTDTRWVTFRENHAGYPF</sequence>
<evidence type="ECO:0000313" key="6">
    <source>
        <dbReference type="Proteomes" id="UP000569329"/>
    </source>
</evidence>
<dbReference type="PANTHER" id="PTHR42986">
    <property type="entry name" value="BENZALDEHYDE DEHYDROGENASE YFMT"/>
    <property type="match status" value="1"/>
</dbReference>
<gene>
    <name evidence="5" type="ORF">FHX42_005107</name>
</gene>
<comment type="caution">
    <text evidence="5">The sequence shown here is derived from an EMBL/GenBank/DDBJ whole genome shotgun (WGS) entry which is preliminary data.</text>
</comment>
<keyword evidence="6" id="KW-1185">Reference proteome</keyword>
<dbReference type="InterPro" id="IPR016162">
    <property type="entry name" value="Ald_DH_N"/>
</dbReference>
<evidence type="ECO:0000259" key="4">
    <source>
        <dbReference type="Pfam" id="PF00171"/>
    </source>
</evidence>
<dbReference type="GO" id="GO:0016620">
    <property type="term" value="F:oxidoreductase activity, acting on the aldehyde or oxo group of donors, NAD or NADP as acceptor"/>
    <property type="evidence" value="ECO:0007669"/>
    <property type="project" value="InterPro"/>
</dbReference>
<dbReference type="InterPro" id="IPR016163">
    <property type="entry name" value="Ald_DH_C"/>
</dbReference>
<dbReference type="Gene3D" id="3.40.605.10">
    <property type="entry name" value="Aldehyde Dehydrogenase, Chain A, domain 1"/>
    <property type="match status" value="1"/>
</dbReference>
<evidence type="ECO:0000256" key="1">
    <source>
        <dbReference type="ARBA" id="ARBA00009986"/>
    </source>
</evidence>
<dbReference type="PANTHER" id="PTHR42986:SF1">
    <property type="entry name" value="BENZALDEHYDE DEHYDROGENASE YFMT"/>
    <property type="match status" value="1"/>
</dbReference>
<evidence type="ECO:0000313" key="5">
    <source>
        <dbReference type="EMBL" id="MBA8827702.1"/>
    </source>
</evidence>
<organism evidence="5 6">
    <name type="scientific">Halosaccharopolyspora lacisalsi</name>
    <dbReference type="NCBI Taxonomy" id="1000566"/>
    <lineage>
        <taxon>Bacteria</taxon>
        <taxon>Bacillati</taxon>
        <taxon>Actinomycetota</taxon>
        <taxon>Actinomycetes</taxon>
        <taxon>Pseudonocardiales</taxon>
        <taxon>Pseudonocardiaceae</taxon>
        <taxon>Halosaccharopolyspora</taxon>
    </lineage>
</organism>
<comment type="similarity">
    <text evidence="1">Belongs to the aldehyde dehydrogenase family.</text>
</comment>
<dbReference type="InterPro" id="IPR016161">
    <property type="entry name" value="Ald_DH/histidinol_DH"/>
</dbReference>
<reference evidence="5 6" key="1">
    <citation type="submission" date="2020-07" db="EMBL/GenBank/DDBJ databases">
        <title>Sequencing the genomes of 1000 actinobacteria strains.</title>
        <authorList>
            <person name="Klenk H.-P."/>
        </authorList>
    </citation>
    <scope>NUCLEOTIDE SEQUENCE [LARGE SCALE GENOMIC DNA]</scope>
    <source>
        <strain evidence="5 6">DSM 45975</strain>
    </source>
</reference>
<proteinExistence type="inferred from homology"/>
<dbReference type="FunFam" id="3.40.309.10:FF:000010">
    <property type="entry name" value="Gamma-aminobutyraldehyde dehydrogenase"/>
    <property type="match status" value="1"/>
</dbReference>
<dbReference type="InterPro" id="IPR015590">
    <property type="entry name" value="Aldehyde_DH_dom"/>
</dbReference>
<dbReference type="Pfam" id="PF00171">
    <property type="entry name" value="Aldedh"/>
    <property type="match status" value="1"/>
</dbReference>
<keyword evidence="2" id="KW-0560">Oxidoreductase</keyword>
<dbReference type="AlphaFoldDB" id="A0A839E0H7"/>
<dbReference type="Proteomes" id="UP000569329">
    <property type="component" value="Unassembled WGS sequence"/>
</dbReference>
<protein>
    <submittedName>
        <fullName evidence="5">Acyl-CoA reductase-like NAD-dependent aldehyde dehydrogenase</fullName>
    </submittedName>
</protein>
<keyword evidence="3" id="KW-0520">NAD</keyword>
<dbReference type="Gene3D" id="3.40.309.10">
    <property type="entry name" value="Aldehyde Dehydrogenase, Chain A, domain 2"/>
    <property type="match status" value="1"/>
</dbReference>
<dbReference type="RefSeq" id="WP_182546864.1">
    <property type="nucleotide sequence ID" value="NZ_JACGWZ010000009.1"/>
</dbReference>